<proteinExistence type="predicted"/>
<accession>A0AAD4PZ26</accession>
<protein>
    <submittedName>
        <fullName evidence="2">Uncharacterized protein</fullName>
    </submittedName>
</protein>
<dbReference type="GeneID" id="70240138"/>
<dbReference type="AlphaFoldDB" id="A0AAD4PZ26"/>
<gene>
    <name evidence="2" type="ORF">BGW36DRAFT_199172</name>
</gene>
<sequence>MYYIHVALLIANIPIVHTIRFCCLHRNETGSQLSQPPCNPHILVMRLPSDLNAVSIFYSPQKNNNINLIPRSRNILIGGENQSPAVDGACLRIAVLIVPSAEEPKSPGHHWVTQPGQPLIDYTPHALCLARCHCISALPLVSVVAPRED</sequence>
<keyword evidence="1" id="KW-0732">Signal</keyword>
<evidence type="ECO:0000313" key="2">
    <source>
        <dbReference type="EMBL" id="KAH8695234.1"/>
    </source>
</evidence>
<feature type="signal peptide" evidence="1">
    <location>
        <begin position="1"/>
        <end position="18"/>
    </location>
</feature>
<comment type="caution">
    <text evidence="2">The sequence shown here is derived from an EMBL/GenBank/DDBJ whole genome shotgun (WGS) entry which is preliminary data.</text>
</comment>
<organism evidence="2 3">
    <name type="scientific">Talaromyces proteolyticus</name>
    <dbReference type="NCBI Taxonomy" id="1131652"/>
    <lineage>
        <taxon>Eukaryota</taxon>
        <taxon>Fungi</taxon>
        <taxon>Dikarya</taxon>
        <taxon>Ascomycota</taxon>
        <taxon>Pezizomycotina</taxon>
        <taxon>Eurotiomycetes</taxon>
        <taxon>Eurotiomycetidae</taxon>
        <taxon>Eurotiales</taxon>
        <taxon>Trichocomaceae</taxon>
        <taxon>Talaromyces</taxon>
        <taxon>Talaromyces sect. Bacilispori</taxon>
    </lineage>
</organism>
<dbReference type="RefSeq" id="XP_046070376.1">
    <property type="nucleotide sequence ID" value="XM_046209851.1"/>
</dbReference>
<reference evidence="2" key="1">
    <citation type="submission" date="2021-12" db="EMBL/GenBank/DDBJ databases">
        <title>Convergent genome expansion in fungi linked to evolution of root-endophyte symbiosis.</title>
        <authorList>
            <consortium name="DOE Joint Genome Institute"/>
            <person name="Ke Y.-H."/>
            <person name="Bonito G."/>
            <person name="Liao H.-L."/>
            <person name="Looney B."/>
            <person name="Rojas-Flechas A."/>
            <person name="Nash J."/>
            <person name="Hameed K."/>
            <person name="Schadt C."/>
            <person name="Martin F."/>
            <person name="Crous P.W."/>
            <person name="Miettinen O."/>
            <person name="Magnuson J.K."/>
            <person name="Labbe J."/>
            <person name="Jacobson D."/>
            <person name="Doktycz M.J."/>
            <person name="Veneault-Fourrey C."/>
            <person name="Kuo A."/>
            <person name="Mondo S."/>
            <person name="Calhoun S."/>
            <person name="Riley R."/>
            <person name="Ohm R."/>
            <person name="LaButti K."/>
            <person name="Andreopoulos B."/>
            <person name="Pangilinan J."/>
            <person name="Nolan M."/>
            <person name="Tritt A."/>
            <person name="Clum A."/>
            <person name="Lipzen A."/>
            <person name="Daum C."/>
            <person name="Barry K."/>
            <person name="Grigoriev I.V."/>
            <person name="Vilgalys R."/>
        </authorList>
    </citation>
    <scope>NUCLEOTIDE SEQUENCE</scope>
    <source>
        <strain evidence="2">PMI_201</strain>
    </source>
</reference>
<dbReference type="EMBL" id="JAJTJA010000008">
    <property type="protein sequence ID" value="KAH8695234.1"/>
    <property type="molecule type" value="Genomic_DNA"/>
</dbReference>
<name>A0AAD4PZ26_9EURO</name>
<keyword evidence="3" id="KW-1185">Reference proteome</keyword>
<dbReference type="Proteomes" id="UP001201262">
    <property type="component" value="Unassembled WGS sequence"/>
</dbReference>
<feature type="chain" id="PRO_5041953983" evidence="1">
    <location>
        <begin position="19"/>
        <end position="149"/>
    </location>
</feature>
<evidence type="ECO:0000256" key="1">
    <source>
        <dbReference type="SAM" id="SignalP"/>
    </source>
</evidence>
<evidence type="ECO:0000313" key="3">
    <source>
        <dbReference type="Proteomes" id="UP001201262"/>
    </source>
</evidence>